<sequence>MEFKQILIDLKKVLKKVKTDDLKLFVNEIKNAKRVFVVGVGRSGLIAKNLAMRLVRLHKETYVVHETVNPKMKSGDLLITISGSGETSDVLETVKISRMMGAKIISLTADIKSPIAKLSHVCILIPAQIPSRLGSHYYLRELIGVPERSTTKSPFELCALIFLEVGVSKLGDNE</sequence>
<dbReference type="PANTHER" id="PTHR43443">
    <property type="entry name" value="3-HEXULOSE-6-PHOSPHATE ISOMERASE"/>
    <property type="match status" value="1"/>
</dbReference>
<evidence type="ECO:0000256" key="1">
    <source>
        <dbReference type="ARBA" id="ARBA00009235"/>
    </source>
</evidence>
<dbReference type="Pfam" id="PF01380">
    <property type="entry name" value="SIS"/>
    <property type="match status" value="1"/>
</dbReference>
<dbReference type="InterPro" id="IPR017552">
    <property type="entry name" value="PHI/rmpB"/>
</dbReference>
<dbReference type="PANTHER" id="PTHR43443:SF1">
    <property type="entry name" value="3-HEXULOSE-6-PHOSPHATE ISOMERASE"/>
    <property type="match status" value="1"/>
</dbReference>
<dbReference type="SUPFAM" id="SSF53697">
    <property type="entry name" value="SIS domain"/>
    <property type="match status" value="1"/>
</dbReference>
<proteinExistence type="inferred from homology"/>
<accession>A0A1J5HQS4</accession>
<dbReference type="AlphaFoldDB" id="A0A1J5HQS4"/>
<comment type="caution">
    <text evidence="3">The sequence shown here is derived from an EMBL/GenBank/DDBJ whole genome shotgun (WGS) entry which is preliminary data.</text>
</comment>
<evidence type="ECO:0000259" key="2">
    <source>
        <dbReference type="PROSITE" id="PS51464"/>
    </source>
</evidence>
<protein>
    <recommendedName>
        <fullName evidence="2">SIS domain-containing protein</fullName>
    </recommendedName>
</protein>
<evidence type="ECO:0000313" key="3">
    <source>
        <dbReference type="EMBL" id="OIP84138.1"/>
    </source>
</evidence>
<dbReference type="Gene3D" id="3.40.50.10490">
    <property type="entry name" value="Glucose-6-phosphate isomerase like protein, domain 1"/>
    <property type="match status" value="1"/>
</dbReference>
<organism evidence="3 4">
    <name type="scientific">Candidatus Roizmanbacteria bacterium CG2_30_33_16</name>
    <dbReference type="NCBI Taxonomy" id="1805340"/>
    <lineage>
        <taxon>Bacteria</taxon>
        <taxon>Candidatus Roizmaniibacteriota</taxon>
    </lineage>
</organism>
<name>A0A1J5HQS4_9BACT</name>
<dbReference type="GO" id="GO:0097367">
    <property type="term" value="F:carbohydrate derivative binding"/>
    <property type="evidence" value="ECO:0007669"/>
    <property type="project" value="InterPro"/>
</dbReference>
<feature type="domain" description="SIS" evidence="2">
    <location>
        <begin position="25"/>
        <end position="174"/>
    </location>
</feature>
<reference evidence="3 4" key="1">
    <citation type="journal article" date="2016" name="Environ. Microbiol.">
        <title>Genomic resolution of a cold subsurface aquifer community provides metabolic insights for novel microbes adapted to high CO concentrations.</title>
        <authorList>
            <person name="Probst A.J."/>
            <person name="Castelle C.J."/>
            <person name="Singh A."/>
            <person name="Brown C.T."/>
            <person name="Anantharaman K."/>
            <person name="Sharon I."/>
            <person name="Hug L.A."/>
            <person name="Burstein D."/>
            <person name="Emerson J.B."/>
            <person name="Thomas B.C."/>
            <person name="Banfield J.F."/>
        </authorList>
    </citation>
    <scope>NUCLEOTIDE SEQUENCE [LARGE SCALE GENOMIC DNA]</scope>
    <source>
        <strain evidence="3">CG2_30_33_16</strain>
    </source>
</reference>
<comment type="similarity">
    <text evidence="1">Belongs to the SIS family. PHI subfamily.</text>
</comment>
<dbReference type="InterPro" id="IPR001347">
    <property type="entry name" value="SIS_dom"/>
</dbReference>
<dbReference type="Proteomes" id="UP000183758">
    <property type="component" value="Unassembled WGS sequence"/>
</dbReference>
<dbReference type="GO" id="GO:0016853">
    <property type="term" value="F:isomerase activity"/>
    <property type="evidence" value="ECO:0007669"/>
    <property type="project" value="InterPro"/>
</dbReference>
<dbReference type="GO" id="GO:1901135">
    <property type="term" value="P:carbohydrate derivative metabolic process"/>
    <property type="evidence" value="ECO:0007669"/>
    <property type="project" value="InterPro"/>
</dbReference>
<evidence type="ECO:0000313" key="4">
    <source>
        <dbReference type="Proteomes" id="UP000183758"/>
    </source>
</evidence>
<dbReference type="InterPro" id="IPR046348">
    <property type="entry name" value="SIS_dom_sf"/>
</dbReference>
<gene>
    <name evidence="3" type="ORF">AUK04_02670</name>
</gene>
<dbReference type="PROSITE" id="PS51464">
    <property type="entry name" value="SIS"/>
    <property type="match status" value="1"/>
</dbReference>
<dbReference type="EMBL" id="MNZM01000064">
    <property type="protein sequence ID" value="OIP84138.1"/>
    <property type="molecule type" value="Genomic_DNA"/>
</dbReference>